<evidence type="ECO:0000259" key="4">
    <source>
        <dbReference type="Pfam" id="PF02114"/>
    </source>
</evidence>
<dbReference type="OrthoDB" id="10257948at2759"/>
<comment type="caution">
    <text evidence="5">The sequence shown here is derived from an EMBL/GenBank/DDBJ whole genome shotgun (WGS) entry which is preliminary data.</text>
</comment>
<evidence type="ECO:0000256" key="2">
    <source>
        <dbReference type="SAM" id="Coils"/>
    </source>
</evidence>
<evidence type="ECO:0000313" key="6">
    <source>
        <dbReference type="Proteomes" id="UP001055712"/>
    </source>
</evidence>
<comment type="similarity">
    <text evidence="1">Belongs to the phosducin family.</text>
</comment>
<feature type="coiled-coil region" evidence="2">
    <location>
        <begin position="18"/>
        <end position="64"/>
    </location>
</feature>
<feature type="region of interest" description="Disordered" evidence="3">
    <location>
        <begin position="191"/>
        <end position="216"/>
    </location>
</feature>
<keyword evidence="6" id="KW-1185">Reference proteome</keyword>
<dbReference type="PANTHER" id="PTHR21148">
    <property type="entry name" value="THIOREDOXIN DOMAIN-CONTAINING PROTEIN 9"/>
    <property type="match status" value="1"/>
</dbReference>
<reference evidence="5" key="2">
    <citation type="submission" date="2020-11" db="EMBL/GenBank/DDBJ databases">
        <authorList>
            <person name="Cecchin M."/>
            <person name="Marcolungo L."/>
            <person name="Rossato M."/>
            <person name="Girolomoni L."/>
            <person name="Cosentino E."/>
            <person name="Cuine S."/>
            <person name="Li-Beisson Y."/>
            <person name="Delledonne M."/>
            <person name="Ballottari M."/>
        </authorList>
    </citation>
    <scope>NUCLEOTIDE SEQUENCE</scope>
    <source>
        <strain evidence="5">211/11P</strain>
        <tissue evidence="5">Whole cell</tissue>
    </source>
</reference>
<dbReference type="Gene3D" id="3.40.30.10">
    <property type="entry name" value="Glutaredoxin"/>
    <property type="match status" value="1"/>
</dbReference>
<feature type="domain" description="Phosducin" evidence="4">
    <location>
        <begin position="31"/>
        <end position="184"/>
    </location>
</feature>
<evidence type="ECO:0000256" key="1">
    <source>
        <dbReference type="ARBA" id="ARBA00009686"/>
    </source>
</evidence>
<keyword evidence="2" id="KW-0175">Coiled coil</keyword>
<gene>
    <name evidence="5" type="ORF">D9Q98_001399</name>
</gene>
<dbReference type="Proteomes" id="UP001055712">
    <property type="component" value="Unassembled WGS sequence"/>
</dbReference>
<evidence type="ECO:0000256" key="3">
    <source>
        <dbReference type="SAM" id="MobiDB-lite"/>
    </source>
</evidence>
<accession>A0A9D4Z3L9</accession>
<organism evidence="5 6">
    <name type="scientific">Chlorella vulgaris</name>
    <name type="common">Green alga</name>
    <dbReference type="NCBI Taxonomy" id="3077"/>
    <lineage>
        <taxon>Eukaryota</taxon>
        <taxon>Viridiplantae</taxon>
        <taxon>Chlorophyta</taxon>
        <taxon>core chlorophytes</taxon>
        <taxon>Trebouxiophyceae</taxon>
        <taxon>Chlorellales</taxon>
        <taxon>Chlorellaceae</taxon>
        <taxon>Chlorella clade</taxon>
        <taxon>Chlorella</taxon>
    </lineage>
</organism>
<dbReference type="SUPFAM" id="SSF52833">
    <property type="entry name" value="Thioredoxin-like"/>
    <property type="match status" value="1"/>
</dbReference>
<dbReference type="InterPro" id="IPR036249">
    <property type="entry name" value="Thioredoxin-like_sf"/>
</dbReference>
<evidence type="ECO:0000313" key="5">
    <source>
        <dbReference type="EMBL" id="KAI3438986.1"/>
    </source>
</evidence>
<sequence>MQHAMVQQMIEQQVLRAAAEMENQIDSQLHQLENMDDDDLERLRQRRVEEMKRLQKKRQEWAQKGHGEYNEVEEKEFFKEIKGEERLVCHFYRNSLPCKVIDQHLAVLAAKHLETKFLRVHAEKAPFLTERLKIWMLPTLAVIKHEKTTDYIVGLDELGGSEDFSTEVLAARLAAAGAIFEDAVAAPKQAAAQVQQRTMRHGGKKRTESDEDSDFD</sequence>
<dbReference type="EMBL" id="SIDB01000001">
    <property type="protein sequence ID" value="KAI3438986.1"/>
    <property type="molecule type" value="Genomic_DNA"/>
</dbReference>
<protein>
    <recommendedName>
        <fullName evidence="4">Phosducin domain-containing protein</fullName>
    </recommendedName>
</protein>
<dbReference type="InterPro" id="IPR024253">
    <property type="entry name" value="Phosducin_thioredoxin-like_dom"/>
</dbReference>
<dbReference type="AlphaFoldDB" id="A0A9D4Z3L9"/>
<proteinExistence type="inferred from homology"/>
<reference evidence="5" key="1">
    <citation type="journal article" date="2019" name="Plant J.">
        <title>Chlorella vulgaris genome assembly and annotation reveals the molecular basis for metabolic acclimation to high light conditions.</title>
        <authorList>
            <person name="Cecchin M."/>
            <person name="Marcolungo L."/>
            <person name="Rossato M."/>
            <person name="Girolomoni L."/>
            <person name="Cosentino E."/>
            <person name="Cuine S."/>
            <person name="Li-Beisson Y."/>
            <person name="Delledonne M."/>
            <person name="Ballottari M."/>
        </authorList>
    </citation>
    <scope>NUCLEOTIDE SEQUENCE</scope>
    <source>
        <strain evidence="5">211/11P</strain>
    </source>
</reference>
<name>A0A9D4Z3L9_CHLVU</name>
<dbReference type="Pfam" id="PF02114">
    <property type="entry name" value="Phosducin"/>
    <property type="match status" value="1"/>
</dbReference>